<comment type="cofactor">
    <cofactor evidence="1">
        <name>pyridoxal 5'-phosphate</name>
        <dbReference type="ChEBI" id="CHEBI:597326"/>
    </cofactor>
</comment>
<evidence type="ECO:0000259" key="11">
    <source>
        <dbReference type="Pfam" id="PF00291"/>
    </source>
</evidence>
<dbReference type="GO" id="GO:0003941">
    <property type="term" value="F:L-serine ammonia-lyase activity"/>
    <property type="evidence" value="ECO:0007669"/>
    <property type="project" value="UniProtKB-EC"/>
</dbReference>
<dbReference type="Proteomes" id="UP000000689">
    <property type="component" value="Chromosome 11"/>
</dbReference>
<feature type="domain" description="Tryptophan synthase beta chain-like PALP" evidence="11">
    <location>
        <begin position="4"/>
        <end position="317"/>
    </location>
</feature>
<dbReference type="RefSeq" id="XP_003672729.1">
    <property type="nucleotide sequence ID" value="XM_003672681.1"/>
</dbReference>
<evidence type="ECO:0000256" key="9">
    <source>
        <dbReference type="ARBA" id="ARBA00023239"/>
    </source>
</evidence>
<comment type="similarity">
    <text evidence="4">Belongs to the serine/threonine dehydratase family.</text>
</comment>
<dbReference type="GO" id="GO:0005737">
    <property type="term" value="C:cytoplasm"/>
    <property type="evidence" value="ECO:0007669"/>
    <property type="project" value="UniProtKB-SubCell"/>
</dbReference>
<evidence type="ECO:0000256" key="7">
    <source>
        <dbReference type="ARBA" id="ARBA00022490"/>
    </source>
</evidence>
<dbReference type="GO" id="GO:0030170">
    <property type="term" value="F:pyridoxal phosphate binding"/>
    <property type="evidence" value="ECO:0007669"/>
    <property type="project" value="InterPro"/>
</dbReference>
<evidence type="ECO:0000256" key="3">
    <source>
        <dbReference type="ARBA" id="ARBA00004742"/>
    </source>
</evidence>
<dbReference type="GO" id="GO:0004794">
    <property type="term" value="F:threonine deaminase activity"/>
    <property type="evidence" value="ECO:0007669"/>
    <property type="project" value="TreeGrafter"/>
</dbReference>
<dbReference type="GO" id="GO:0009097">
    <property type="term" value="P:isoleucine biosynthetic process"/>
    <property type="evidence" value="ECO:0007669"/>
    <property type="project" value="TreeGrafter"/>
</dbReference>
<evidence type="ECO:0000256" key="1">
    <source>
        <dbReference type="ARBA" id="ARBA00001933"/>
    </source>
</evidence>
<proteinExistence type="inferred from homology"/>
<dbReference type="eggNOG" id="KOG1250">
    <property type="taxonomic scope" value="Eukaryota"/>
</dbReference>
<dbReference type="InterPro" id="IPR050147">
    <property type="entry name" value="Ser/Thr_Dehydratase"/>
</dbReference>
<dbReference type="PANTHER" id="PTHR48078:SF2">
    <property type="entry name" value="CATABOLIC L-SERINE_THREONINE DEHYDRATASE"/>
    <property type="match status" value="1"/>
</dbReference>
<dbReference type="EMBL" id="HE580277">
    <property type="protein sequence ID" value="CCD27486.1"/>
    <property type="molecule type" value="Genomic_DNA"/>
</dbReference>
<dbReference type="AlphaFoldDB" id="G0WI75"/>
<evidence type="ECO:0000256" key="8">
    <source>
        <dbReference type="ARBA" id="ARBA00022898"/>
    </source>
</evidence>
<dbReference type="STRING" id="1071378.G0WI75"/>
<evidence type="ECO:0000256" key="2">
    <source>
        <dbReference type="ARBA" id="ARBA00004496"/>
    </source>
</evidence>
<dbReference type="EC" id="4.3.1.17" evidence="5"/>
<keyword evidence="6" id="KW-0312">Gluconeogenesis</keyword>
<dbReference type="InterPro" id="IPR036052">
    <property type="entry name" value="TrpB-like_PALP_sf"/>
</dbReference>
<organism evidence="12 13">
    <name type="scientific">Naumovozyma dairenensis (strain ATCC 10597 / BCRC 20456 / CBS 421 / NBRC 0211 / NRRL Y-12639)</name>
    <name type="common">Saccharomyces dairenensis</name>
    <dbReference type="NCBI Taxonomy" id="1071378"/>
    <lineage>
        <taxon>Eukaryota</taxon>
        <taxon>Fungi</taxon>
        <taxon>Dikarya</taxon>
        <taxon>Ascomycota</taxon>
        <taxon>Saccharomycotina</taxon>
        <taxon>Saccharomycetes</taxon>
        <taxon>Saccharomycetales</taxon>
        <taxon>Saccharomycetaceae</taxon>
        <taxon>Naumovozyma</taxon>
    </lineage>
</organism>
<dbReference type="OrthoDB" id="7773036at2759"/>
<comment type="subcellular location">
    <subcellularLocation>
        <location evidence="2">Cytoplasm</location>
    </subcellularLocation>
</comment>
<dbReference type="InterPro" id="IPR000634">
    <property type="entry name" value="Ser/Thr_deHydtase_PyrdxlP-BS"/>
</dbReference>
<sequence length="334" mass="36225">MSFIYNKTPLLRQTFDSAKIGPRIFLKYENLQPSGSFKSRGIGCLILQHINKLKQDGNKTAHVFSSSGGNAGLAAATASRSLQVPCTVVVPKSTKERMVNKIRKTGASVLIKGDHWKEADDFLRKSMKEMDNTQEQPIYVHPFDDPVIWEGHSTIIDEIVQTLQTEKISIEKVKGIICSVGGGGLFNGIIKGLERHNLAQSIPVIAVETKGCDVLNKSLKNGTPVQLPKITSVATSLGSTYISSTAFENAMKYNSRSITLNDKDVLETCLKYNDDFSMTLEPACGASVHLAYNPGIVESALGTALSNHDIVIVVLCGGSSCTLHDLESLNSKLV</sequence>
<evidence type="ECO:0000256" key="6">
    <source>
        <dbReference type="ARBA" id="ARBA00022432"/>
    </source>
</evidence>
<dbReference type="PROSITE" id="PS00165">
    <property type="entry name" value="DEHYDRATASE_SER_THR"/>
    <property type="match status" value="1"/>
</dbReference>
<dbReference type="HOGENOM" id="CLU_021152_3_1_1"/>
<evidence type="ECO:0000256" key="5">
    <source>
        <dbReference type="ARBA" id="ARBA00012093"/>
    </source>
</evidence>
<comment type="pathway">
    <text evidence="3">Carbohydrate biosynthesis; gluconeogenesis.</text>
</comment>
<dbReference type="GO" id="GO:0006567">
    <property type="term" value="P:L-threonine catabolic process"/>
    <property type="evidence" value="ECO:0007669"/>
    <property type="project" value="TreeGrafter"/>
</dbReference>
<dbReference type="SUPFAM" id="SSF53686">
    <property type="entry name" value="Tryptophan synthase beta subunit-like PLP-dependent enzymes"/>
    <property type="match status" value="1"/>
</dbReference>
<accession>G0WI75</accession>
<keyword evidence="13" id="KW-1185">Reference proteome</keyword>
<dbReference type="OMA" id="RVHFYAS"/>
<evidence type="ECO:0000256" key="4">
    <source>
        <dbReference type="ARBA" id="ARBA00010869"/>
    </source>
</evidence>
<dbReference type="GO" id="GO:0006094">
    <property type="term" value="P:gluconeogenesis"/>
    <property type="evidence" value="ECO:0007669"/>
    <property type="project" value="UniProtKB-KW"/>
</dbReference>
<dbReference type="FunFam" id="3.40.50.1100:FF:000040">
    <property type="entry name" value="L-serine dehydratase, putative"/>
    <property type="match status" value="1"/>
</dbReference>
<dbReference type="PANTHER" id="PTHR48078">
    <property type="entry name" value="THREONINE DEHYDRATASE, MITOCHONDRIAL-RELATED"/>
    <property type="match status" value="1"/>
</dbReference>
<reference evidence="12 13" key="1">
    <citation type="journal article" date="2011" name="Proc. Natl. Acad. Sci. U.S.A.">
        <title>Evolutionary erosion of yeast sex chromosomes by mating-type switching accidents.</title>
        <authorList>
            <person name="Gordon J.L."/>
            <person name="Armisen D."/>
            <person name="Proux-Wera E."/>
            <person name="Oheigeartaigh S.S."/>
            <person name="Byrne K.P."/>
            <person name="Wolfe K.H."/>
        </authorList>
    </citation>
    <scope>NUCLEOTIDE SEQUENCE [LARGE SCALE GENOMIC DNA]</scope>
    <source>
        <strain evidence="13">ATCC 10597 / BCRC 20456 / CBS 421 / NBRC 0211 / NRRL Y-12639</strain>
    </source>
</reference>
<dbReference type="KEGG" id="ndi:NDAI_0K02950"/>
<protein>
    <recommendedName>
        <fullName evidence="5">L-serine ammonia-lyase</fullName>
        <ecNumber evidence="5">4.3.1.17</ecNumber>
    </recommendedName>
</protein>
<dbReference type="InterPro" id="IPR001926">
    <property type="entry name" value="TrpB-like_PALP"/>
</dbReference>
<dbReference type="CDD" id="cd06448">
    <property type="entry name" value="L-Ser-dehyd"/>
    <property type="match status" value="1"/>
</dbReference>
<keyword evidence="8" id="KW-0663">Pyridoxal phosphate</keyword>
<dbReference type="GO" id="GO:0006565">
    <property type="term" value="P:L-serine catabolic process"/>
    <property type="evidence" value="ECO:0007669"/>
    <property type="project" value="TreeGrafter"/>
</dbReference>
<name>G0WI75_NAUDC</name>
<dbReference type="Gene3D" id="3.40.50.1100">
    <property type="match status" value="2"/>
</dbReference>
<gene>
    <name evidence="12" type="primary">NDAI0K02950</name>
    <name evidence="12" type="ordered locus">NDAI_0K02950</name>
</gene>
<evidence type="ECO:0000313" key="13">
    <source>
        <dbReference type="Proteomes" id="UP000000689"/>
    </source>
</evidence>
<dbReference type="Pfam" id="PF00291">
    <property type="entry name" value="PALP"/>
    <property type="match status" value="1"/>
</dbReference>
<dbReference type="GeneID" id="11498010"/>
<evidence type="ECO:0000313" key="12">
    <source>
        <dbReference type="EMBL" id="CCD27486.1"/>
    </source>
</evidence>
<evidence type="ECO:0000256" key="10">
    <source>
        <dbReference type="ARBA" id="ARBA00049406"/>
    </source>
</evidence>
<keyword evidence="9" id="KW-0456">Lyase</keyword>
<comment type="catalytic activity">
    <reaction evidence="10">
        <text>L-serine = pyruvate + NH4(+)</text>
        <dbReference type="Rhea" id="RHEA:19169"/>
        <dbReference type="ChEBI" id="CHEBI:15361"/>
        <dbReference type="ChEBI" id="CHEBI:28938"/>
        <dbReference type="ChEBI" id="CHEBI:33384"/>
        <dbReference type="EC" id="4.3.1.17"/>
    </reaction>
</comment>
<keyword evidence="7" id="KW-0963">Cytoplasm</keyword>